<keyword evidence="2" id="KW-0812">Transmembrane</keyword>
<organism evidence="3 4">
    <name type="scientific">Saccharomonospora cyanea NA-134</name>
    <dbReference type="NCBI Taxonomy" id="882082"/>
    <lineage>
        <taxon>Bacteria</taxon>
        <taxon>Bacillati</taxon>
        <taxon>Actinomycetota</taxon>
        <taxon>Actinomycetes</taxon>
        <taxon>Pseudonocardiales</taxon>
        <taxon>Pseudonocardiaceae</taxon>
        <taxon>Saccharomonospora</taxon>
    </lineage>
</organism>
<feature type="region of interest" description="Disordered" evidence="1">
    <location>
        <begin position="1"/>
        <end position="86"/>
    </location>
</feature>
<dbReference type="AlphaFoldDB" id="H5XIZ9"/>
<protein>
    <recommendedName>
        <fullName evidence="5">DUF4878 domain-containing protein</fullName>
    </recommendedName>
</protein>
<dbReference type="Proteomes" id="UP000002791">
    <property type="component" value="Chromosome"/>
</dbReference>
<keyword evidence="2" id="KW-0472">Membrane</keyword>
<evidence type="ECO:0000256" key="2">
    <source>
        <dbReference type="SAM" id="Phobius"/>
    </source>
</evidence>
<feature type="compositionally biased region" description="Low complexity" evidence="1">
    <location>
        <begin position="18"/>
        <end position="81"/>
    </location>
</feature>
<dbReference type="STRING" id="882082.SaccyDRAFT_2932"/>
<feature type="transmembrane region" description="Helical" evidence="2">
    <location>
        <begin position="98"/>
        <end position="120"/>
    </location>
</feature>
<proteinExistence type="predicted"/>
<evidence type="ECO:0000256" key="1">
    <source>
        <dbReference type="SAM" id="MobiDB-lite"/>
    </source>
</evidence>
<reference evidence="3 4" key="1">
    <citation type="submission" date="2011-11" db="EMBL/GenBank/DDBJ databases">
        <title>The Noncontiguous Finished sequence of Saccharomonospora cyanea NA-134.</title>
        <authorList>
            <consortium name="US DOE Joint Genome Institute"/>
            <person name="Lucas S."/>
            <person name="Han J."/>
            <person name="Lapidus A."/>
            <person name="Cheng J.-F."/>
            <person name="Goodwin L."/>
            <person name="Pitluck S."/>
            <person name="Peters L."/>
            <person name="Ovchinnikova G."/>
            <person name="Lu M."/>
            <person name="Detter J.C."/>
            <person name="Han C."/>
            <person name="Tapia R."/>
            <person name="Land M."/>
            <person name="Hauser L."/>
            <person name="Kyrpides N."/>
            <person name="Ivanova N."/>
            <person name="Pagani I."/>
            <person name="Brambilla E.-M."/>
            <person name="Klenk H.-P."/>
            <person name="Woyke T."/>
        </authorList>
    </citation>
    <scope>NUCLEOTIDE SEQUENCE [LARGE SCALE GENOMIC DNA]</scope>
    <source>
        <strain evidence="3 4">NA-134</strain>
    </source>
</reference>
<evidence type="ECO:0000313" key="4">
    <source>
        <dbReference type="Proteomes" id="UP000002791"/>
    </source>
</evidence>
<dbReference type="RefSeq" id="WP_005457121.1">
    <property type="nucleotide sequence ID" value="NZ_CM001440.1"/>
</dbReference>
<name>H5XIZ9_9PSEU</name>
<accession>H5XIZ9</accession>
<gene>
    <name evidence="3" type="ORF">SaccyDRAFT_2932</name>
</gene>
<dbReference type="EMBL" id="CM001440">
    <property type="protein sequence ID" value="EHR61775.1"/>
    <property type="molecule type" value="Genomic_DNA"/>
</dbReference>
<sequence>MTAPPPPQYPGGQPGYPDPSGGYPAQQGYPQQQGLPGQQGYPQPQGFPGQQAYPGHQGAFPYQGQPGQQPFGAWNAGPQFGQPGGAPMGGPAPKKTGLVIGIVVAAVLVIGGGVTAFLLLNGASGSDEEQVTELADRAVTAFNVRDVDALNDISCGTIEGDPSNVPAGVKMERRGQPTINGDTATIPVTLSDSSHSEDRKIRARKQGGEWCLEVS</sequence>
<evidence type="ECO:0008006" key="5">
    <source>
        <dbReference type="Google" id="ProtNLM"/>
    </source>
</evidence>
<keyword evidence="4" id="KW-1185">Reference proteome</keyword>
<dbReference type="OrthoDB" id="3557336at2"/>
<evidence type="ECO:0000313" key="3">
    <source>
        <dbReference type="EMBL" id="EHR61775.1"/>
    </source>
</evidence>
<keyword evidence="2" id="KW-1133">Transmembrane helix</keyword>
<dbReference type="HOGENOM" id="CLU_110717_0_0_11"/>